<dbReference type="OrthoDB" id="2429551at2759"/>
<dbReference type="InterPro" id="IPR000010">
    <property type="entry name" value="Cystatin_dom"/>
</dbReference>
<dbReference type="Proteomes" id="UP000189705">
    <property type="component" value="Unplaced"/>
</dbReference>
<dbReference type="GO" id="GO:0005829">
    <property type="term" value="C:cytosol"/>
    <property type="evidence" value="ECO:0007669"/>
    <property type="project" value="TreeGrafter"/>
</dbReference>
<dbReference type="InterPro" id="IPR018073">
    <property type="entry name" value="Prot_inh_cystat_CS"/>
</dbReference>
<dbReference type="GO" id="GO:0004869">
    <property type="term" value="F:cysteine-type endopeptidase inhibitor activity"/>
    <property type="evidence" value="ECO:0007669"/>
    <property type="project" value="UniProtKB-KW"/>
</dbReference>
<dbReference type="FunFam" id="3.10.450.10:FF:000001">
    <property type="entry name" value="Cystatin-A"/>
    <property type="match status" value="1"/>
</dbReference>
<keyword evidence="4" id="KW-0646">Protease inhibitor</keyword>
<dbReference type="Gene3D" id="3.10.450.10">
    <property type="match status" value="1"/>
</dbReference>
<keyword evidence="5" id="KW-0789">Thiol protease inhibitor</keyword>
<gene>
    <name evidence="8" type="primary">LOC102382348</name>
</gene>
<dbReference type="AlphaFoldDB" id="A0A1U7S8I1"/>
<evidence type="ECO:0000256" key="1">
    <source>
        <dbReference type="ARBA" id="ARBA00004496"/>
    </source>
</evidence>
<dbReference type="InterPro" id="IPR046350">
    <property type="entry name" value="Cystatin_sf"/>
</dbReference>
<dbReference type="PANTHER" id="PTHR11414:SF20">
    <property type="entry name" value="CYSTATIN-A"/>
    <property type="match status" value="1"/>
</dbReference>
<keyword evidence="7" id="KW-1185">Reference proteome</keyword>
<dbReference type="PROSITE" id="PS00287">
    <property type="entry name" value="CYSTATIN"/>
    <property type="match status" value="1"/>
</dbReference>
<dbReference type="SUPFAM" id="SSF54403">
    <property type="entry name" value="Cystatin/monellin"/>
    <property type="match status" value="1"/>
</dbReference>
<dbReference type="KEGG" id="asn:102382348"/>
<comment type="subcellular location">
    <subcellularLocation>
        <location evidence="1">Cytoplasm</location>
    </subcellularLocation>
</comment>
<dbReference type="InterPro" id="IPR001713">
    <property type="entry name" value="Prot_inh_stefin"/>
</dbReference>
<sequence length="101" mass="11501">METAGYGGLTPTEPATPEVQKIADQVKSQLEAKTDKTYTVFKAIIYRTQLVAGTNYFIKVQVGENDYVHLRVFLSLPNEKKEPRLDGFQTNKTRDDPLIYF</sequence>
<dbReference type="eggNOG" id="ENOG502SF2X">
    <property type="taxonomic scope" value="Eukaryota"/>
</dbReference>
<evidence type="ECO:0000256" key="3">
    <source>
        <dbReference type="ARBA" id="ARBA00022490"/>
    </source>
</evidence>
<evidence type="ECO:0000256" key="4">
    <source>
        <dbReference type="ARBA" id="ARBA00022690"/>
    </source>
</evidence>
<dbReference type="Pfam" id="PF00031">
    <property type="entry name" value="Cystatin"/>
    <property type="match status" value="1"/>
</dbReference>
<dbReference type="PANTHER" id="PTHR11414">
    <property type="entry name" value="CYSTATIN FAMILY MEMBER"/>
    <property type="match status" value="1"/>
</dbReference>
<evidence type="ECO:0000256" key="2">
    <source>
        <dbReference type="ARBA" id="ARBA00009403"/>
    </source>
</evidence>
<organism evidence="7 8">
    <name type="scientific">Alligator sinensis</name>
    <name type="common">Chinese alligator</name>
    <dbReference type="NCBI Taxonomy" id="38654"/>
    <lineage>
        <taxon>Eukaryota</taxon>
        <taxon>Metazoa</taxon>
        <taxon>Chordata</taxon>
        <taxon>Craniata</taxon>
        <taxon>Vertebrata</taxon>
        <taxon>Euteleostomi</taxon>
        <taxon>Archelosauria</taxon>
        <taxon>Archosauria</taxon>
        <taxon>Crocodylia</taxon>
        <taxon>Alligatoridae</taxon>
        <taxon>Alligatorinae</taxon>
        <taxon>Alligator</taxon>
    </lineage>
</organism>
<evidence type="ECO:0000256" key="5">
    <source>
        <dbReference type="ARBA" id="ARBA00022704"/>
    </source>
</evidence>
<dbReference type="CDD" id="cd00042">
    <property type="entry name" value="CY"/>
    <property type="match status" value="1"/>
</dbReference>
<dbReference type="SMART" id="SM00043">
    <property type="entry name" value="CY"/>
    <property type="match status" value="1"/>
</dbReference>
<feature type="domain" description="Cystatin" evidence="6">
    <location>
        <begin position="4"/>
        <end position="101"/>
    </location>
</feature>
<evidence type="ECO:0000259" key="6">
    <source>
        <dbReference type="SMART" id="SM00043"/>
    </source>
</evidence>
<evidence type="ECO:0000313" key="8">
    <source>
        <dbReference type="RefSeq" id="XP_006036742.1"/>
    </source>
</evidence>
<dbReference type="RefSeq" id="XP_006036742.1">
    <property type="nucleotide sequence ID" value="XM_006036680.2"/>
</dbReference>
<proteinExistence type="inferred from homology"/>
<accession>A0A1U7S8I1</accession>
<reference evidence="8" key="1">
    <citation type="submission" date="2025-08" db="UniProtKB">
        <authorList>
            <consortium name="RefSeq"/>
        </authorList>
    </citation>
    <scope>IDENTIFICATION</scope>
</reference>
<keyword evidence="3" id="KW-0963">Cytoplasm</keyword>
<dbReference type="GeneID" id="102382348"/>
<evidence type="ECO:0000313" key="7">
    <source>
        <dbReference type="Proteomes" id="UP000189705"/>
    </source>
</evidence>
<protein>
    <submittedName>
        <fullName evidence="8">Leukocyte cysteine proteinase inhibitor 1</fullName>
    </submittedName>
</protein>
<name>A0A1U7S8I1_ALLSI</name>
<dbReference type="STRING" id="38654.A0A1U7S8I1"/>
<dbReference type="PRINTS" id="PR00295">
    <property type="entry name" value="STEFINA"/>
</dbReference>
<dbReference type="InParanoid" id="A0A1U7S8I1"/>
<comment type="similarity">
    <text evidence="2">Belongs to the cystatin family.</text>
</comment>